<reference evidence="3" key="1">
    <citation type="submission" date="2021-06" db="EMBL/GenBank/DDBJ databases">
        <authorList>
            <person name="Hodson N. C."/>
            <person name="Mongue J. A."/>
            <person name="Jaron S. K."/>
        </authorList>
    </citation>
    <scope>NUCLEOTIDE SEQUENCE</scope>
</reference>
<dbReference type="Proteomes" id="UP000708208">
    <property type="component" value="Unassembled WGS sequence"/>
</dbReference>
<organism evidence="3 4">
    <name type="scientific">Allacma fusca</name>
    <dbReference type="NCBI Taxonomy" id="39272"/>
    <lineage>
        <taxon>Eukaryota</taxon>
        <taxon>Metazoa</taxon>
        <taxon>Ecdysozoa</taxon>
        <taxon>Arthropoda</taxon>
        <taxon>Hexapoda</taxon>
        <taxon>Collembola</taxon>
        <taxon>Symphypleona</taxon>
        <taxon>Sminthuridae</taxon>
        <taxon>Allacma</taxon>
    </lineage>
</organism>
<dbReference type="OrthoDB" id="10253878at2759"/>
<proteinExistence type="inferred from homology"/>
<dbReference type="GO" id="GO:0005829">
    <property type="term" value="C:cytosol"/>
    <property type="evidence" value="ECO:0007669"/>
    <property type="project" value="TreeGrafter"/>
</dbReference>
<evidence type="ECO:0000313" key="3">
    <source>
        <dbReference type="EMBL" id="CAG7722799.1"/>
    </source>
</evidence>
<dbReference type="EMBL" id="CAJVCH010092485">
    <property type="protein sequence ID" value="CAG7722799.1"/>
    <property type="molecule type" value="Genomic_DNA"/>
</dbReference>
<comment type="caution">
    <text evidence="3">The sequence shown here is derived from an EMBL/GenBank/DDBJ whole genome shotgun (WGS) entry which is preliminary data.</text>
</comment>
<evidence type="ECO:0000256" key="1">
    <source>
        <dbReference type="ARBA" id="ARBA00006658"/>
    </source>
</evidence>
<dbReference type="AlphaFoldDB" id="A0A8J2KBE1"/>
<name>A0A8J2KBE1_9HEXA</name>
<accession>A0A8J2KBE1</accession>
<gene>
    <name evidence="3" type="ORF">AFUS01_LOCUS11913</name>
</gene>
<comment type="similarity">
    <text evidence="1">Belongs to the TIP41 family.</text>
</comment>
<protein>
    <recommendedName>
        <fullName evidence="2">TIP41-like protein</fullName>
    </recommendedName>
</protein>
<dbReference type="Pfam" id="PF04176">
    <property type="entry name" value="TIP41"/>
    <property type="match status" value="1"/>
</dbReference>
<dbReference type="InterPro" id="IPR007303">
    <property type="entry name" value="TIP41-like"/>
</dbReference>
<dbReference type="GO" id="GO:0031929">
    <property type="term" value="P:TOR signaling"/>
    <property type="evidence" value="ECO:0007669"/>
    <property type="project" value="TreeGrafter"/>
</dbReference>
<evidence type="ECO:0000313" key="4">
    <source>
        <dbReference type="Proteomes" id="UP000708208"/>
    </source>
</evidence>
<keyword evidence="4" id="KW-1185">Reference proteome</keyword>
<sequence>MSTEVTTGRSPTQDVVVNRQGEVTRRFINKQYYNFDGWTIAITKSTILPSSCYCHLLNKDLADSSIVESSGVQENGGGNGSLGGESKSEPQVCHVCRYNSELSITHLPEMIFPDNVLRVTFAESNFTLEFNALDALKLISNAPEALHVAFAKEWKAAQDGGPLPGEIRYDWTFSTDYKGTVTSQSVESQPDYRTEEKLNMEKLKQRENILFYEELSLYEDELHDNGTSNLSVKIRVMPSGFFILQRFFLRVDSVMAKICDTRVHYEAGNKYILREFQERKQAADKLSHLPPQTFTDANLLYPHLTVISEQTDKISLNLHRARH</sequence>
<dbReference type="InterPro" id="IPR051330">
    <property type="entry name" value="Phosphatase_reg/MetRdx"/>
</dbReference>
<dbReference type="PANTHER" id="PTHR21021:SF16">
    <property type="entry name" value="TIP41-LIKE PROTEIN"/>
    <property type="match status" value="1"/>
</dbReference>
<dbReference type="PANTHER" id="PTHR21021">
    <property type="entry name" value="GAF/PUTATIVE CYTOSKELETAL PROTEIN"/>
    <property type="match status" value="1"/>
</dbReference>
<evidence type="ECO:0000256" key="2">
    <source>
        <dbReference type="ARBA" id="ARBA00018951"/>
    </source>
</evidence>